<evidence type="ECO:0000313" key="4">
    <source>
        <dbReference type="Proteomes" id="UP000216024"/>
    </source>
</evidence>
<dbReference type="OrthoDB" id="9785420at2"/>
<reference evidence="3 4" key="1">
    <citation type="submission" date="2017-06" db="EMBL/GenBank/DDBJ databases">
        <title>Draft genome sequence of anaerobic fermentative bacterium Anaeromicrobium sediminis DY2726D isolated from West Pacific Ocean sediments.</title>
        <authorList>
            <person name="Zeng X."/>
        </authorList>
    </citation>
    <scope>NUCLEOTIDE SEQUENCE [LARGE SCALE GENOMIC DNA]</scope>
    <source>
        <strain evidence="3 4">DY2726D</strain>
    </source>
</reference>
<feature type="binding site" evidence="2">
    <location>
        <position position="105"/>
    </location>
    <ligand>
        <name>Zn(2+)</name>
        <dbReference type="ChEBI" id="CHEBI:29105"/>
        <label>2</label>
    </ligand>
</feature>
<protein>
    <submittedName>
        <fullName evidence="3">Amino acid amidase</fullName>
    </submittedName>
</protein>
<proteinExistence type="predicted"/>
<accession>A0A267MJA2</accession>
<dbReference type="SUPFAM" id="SSF63992">
    <property type="entry name" value="Dipeptide transport protein"/>
    <property type="match status" value="1"/>
</dbReference>
<evidence type="ECO:0000256" key="2">
    <source>
        <dbReference type="PIRSR" id="PIRSR015853-2"/>
    </source>
</evidence>
<dbReference type="Pfam" id="PF04951">
    <property type="entry name" value="Peptidase_M55"/>
    <property type="match status" value="1"/>
</dbReference>
<dbReference type="Gene3D" id="3.30.1360.130">
    <property type="entry name" value="Dipeptide transport protein"/>
    <property type="match status" value="1"/>
</dbReference>
<keyword evidence="2" id="KW-0479">Metal-binding</keyword>
<feature type="binding site" evidence="2">
    <location>
        <position position="60"/>
    </location>
    <ligand>
        <name>Zn(2+)</name>
        <dbReference type="ChEBI" id="CHEBI:29105"/>
        <label>2</label>
    </ligand>
</feature>
<dbReference type="InterPro" id="IPR027476">
    <property type="entry name" value="DppA_N"/>
</dbReference>
<dbReference type="Proteomes" id="UP000216024">
    <property type="component" value="Unassembled WGS sequence"/>
</dbReference>
<dbReference type="AlphaFoldDB" id="A0A267MJA2"/>
<feature type="binding site" evidence="2">
    <location>
        <position position="136"/>
    </location>
    <ligand>
        <name>Zn(2+)</name>
        <dbReference type="ChEBI" id="CHEBI:29105"/>
        <label>2</label>
    </ligand>
</feature>
<name>A0A267MJA2_9FIRM</name>
<feature type="binding site" evidence="2">
    <location>
        <position position="8"/>
    </location>
    <ligand>
        <name>Zn(2+)</name>
        <dbReference type="ChEBI" id="CHEBI:29105"/>
        <label>2</label>
    </ligand>
</feature>
<evidence type="ECO:0000313" key="3">
    <source>
        <dbReference type="EMBL" id="PAB59527.1"/>
    </source>
</evidence>
<keyword evidence="2" id="KW-0862">Zinc</keyword>
<dbReference type="CDD" id="cd08770">
    <property type="entry name" value="DAP_dppA_3"/>
    <property type="match status" value="1"/>
</dbReference>
<dbReference type="PIRSF" id="PIRSF015853">
    <property type="entry name" value="Pep_DppA"/>
    <property type="match status" value="1"/>
</dbReference>
<dbReference type="Gene3D" id="3.40.50.10780">
    <property type="entry name" value="Dipeptide transport protein"/>
    <property type="match status" value="1"/>
</dbReference>
<dbReference type="EMBL" id="NIBG01000007">
    <property type="protein sequence ID" value="PAB59527.1"/>
    <property type="molecule type" value="Genomic_DNA"/>
</dbReference>
<evidence type="ECO:0000256" key="1">
    <source>
        <dbReference type="PIRSR" id="PIRSR015853-1"/>
    </source>
</evidence>
<feature type="binding site" evidence="2">
    <location>
        <position position="10"/>
    </location>
    <ligand>
        <name>Zn(2+)</name>
        <dbReference type="ChEBI" id="CHEBI:29105"/>
        <label>1</label>
    </ligand>
</feature>
<dbReference type="GO" id="GO:0046872">
    <property type="term" value="F:metal ion binding"/>
    <property type="evidence" value="ECO:0007669"/>
    <property type="project" value="UniProtKB-KW"/>
</dbReference>
<organism evidence="3 4">
    <name type="scientific">Anaeromicrobium sediminis</name>
    <dbReference type="NCBI Taxonomy" id="1478221"/>
    <lineage>
        <taxon>Bacteria</taxon>
        <taxon>Bacillati</taxon>
        <taxon>Bacillota</taxon>
        <taxon>Clostridia</taxon>
        <taxon>Peptostreptococcales</taxon>
        <taxon>Thermotaleaceae</taxon>
        <taxon>Anaeromicrobium</taxon>
    </lineage>
</organism>
<gene>
    <name evidence="3" type="ORF">CCE28_09950</name>
</gene>
<dbReference type="InterPro" id="IPR007035">
    <property type="entry name" value="Peptidase_M55"/>
</dbReference>
<feature type="binding site" evidence="2">
    <location>
        <position position="8"/>
    </location>
    <ligand>
        <name>Zn(2+)</name>
        <dbReference type="ChEBI" id="CHEBI:29105"/>
        <label>1</label>
    </ligand>
</feature>
<sequence>MKIYISADIEGITGVTSWSETSKGDSDYENGRIQMEREVNGAITGAKNKGAKDIWVKDAHETGRNIDPDSLPKDAKLLRGWSGHPFAMVEGIDDTFHACAFIGYHAASGNDGSPLSHTMNTTKIASMKINGIETSEFLIHAYAAASVGVPTVLVSGDERLCAHVKDINKNIEVVPVKKGIGEATINMHPELAVELIEEKMEKALDGDISKCMIELPKSFEVELEFTKHKDAYTGSFYPGMEQTGPTKLLYKTDKYFDVLRMISFVVL</sequence>
<comment type="caution">
    <text evidence="3">The sequence shown here is derived from an EMBL/GenBank/DDBJ whole genome shotgun (WGS) entry which is preliminary data.</text>
</comment>
<dbReference type="InterPro" id="IPR036177">
    <property type="entry name" value="Peptidase_M55_sf"/>
</dbReference>
<feature type="active site" description="Nucleophile" evidence="1">
    <location>
        <position position="117"/>
    </location>
</feature>
<keyword evidence="4" id="KW-1185">Reference proteome</keyword>
<dbReference type="RefSeq" id="WP_095133485.1">
    <property type="nucleotide sequence ID" value="NZ_NIBG01000007.1"/>
</dbReference>